<accession>A0A5J5ESE1</accession>
<feature type="region of interest" description="Disordered" evidence="5">
    <location>
        <begin position="153"/>
        <end position="220"/>
    </location>
</feature>
<dbReference type="PANTHER" id="PTHR15367:SF2">
    <property type="entry name" value="DNA-DIRECTED RNA POLYMERASE III SUBUNIT"/>
    <property type="match status" value="1"/>
</dbReference>
<evidence type="ECO:0000256" key="4">
    <source>
        <dbReference type="PIRNR" id="PIRNR000777"/>
    </source>
</evidence>
<evidence type="ECO:0000313" key="7">
    <source>
        <dbReference type="Proteomes" id="UP000326924"/>
    </source>
</evidence>
<dbReference type="EMBL" id="VXIS01000152">
    <property type="protein sequence ID" value="KAA8900568.1"/>
    <property type="molecule type" value="Genomic_DNA"/>
</dbReference>
<dbReference type="FunCoup" id="A0A5J5ESE1">
    <property type="interactions" value="70"/>
</dbReference>
<proteinExistence type="inferred from homology"/>
<comment type="similarity">
    <text evidence="2 4">Belongs to the eukaryotic RPC7 RNA polymerase subunit family.</text>
</comment>
<keyword evidence="6" id="KW-0240">DNA-directed RNA polymerase</keyword>
<evidence type="ECO:0000256" key="3">
    <source>
        <dbReference type="ARBA" id="ARBA00023242"/>
    </source>
</evidence>
<evidence type="ECO:0000256" key="2">
    <source>
        <dbReference type="ARBA" id="ARBA00008352"/>
    </source>
</evidence>
<dbReference type="InParanoid" id="A0A5J5ESE1"/>
<comment type="function">
    <text evidence="4">DNA-dependent RNA polymerase catalyzes the transcription of DNA into RNA using the four ribonucleoside triphosphates as substrates. Specific peripheric component of RNA polymerase III which synthesizes small RNAs, such as 5S rRNA and tRNAs.</text>
</comment>
<keyword evidence="7" id="KW-1185">Reference proteome</keyword>
<dbReference type="Proteomes" id="UP000326924">
    <property type="component" value="Unassembled WGS sequence"/>
</dbReference>
<feature type="compositionally biased region" description="Acidic residues" evidence="5">
    <location>
        <begin position="202"/>
        <end position="220"/>
    </location>
</feature>
<dbReference type="OrthoDB" id="5377312at2759"/>
<evidence type="ECO:0000256" key="1">
    <source>
        <dbReference type="ARBA" id="ARBA00004123"/>
    </source>
</evidence>
<comment type="subcellular location">
    <subcellularLocation>
        <location evidence="1 4">Nucleus</location>
    </subcellularLocation>
</comment>
<feature type="compositionally biased region" description="Acidic residues" evidence="5">
    <location>
        <begin position="172"/>
        <end position="194"/>
    </location>
</feature>
<comment type="subunit">
    <text evidence="4">Component of the RNA polymerase III (Pol III) complex.</text>
</comment>
<evidence type="ECO:0000256" key="5">
    <source>
        <dbReference type="SAM" id="MobiDB-lite"/>
    </source>
</evidence>
<keyword evidence="6" id="KW-0804">Transcription</keyword>
<dbReference type="GO" id="GO:0005666">
    <property type="term" value="C:RNA polymerase III complex"/>
    <property type="evidence" value="ECO:0007669"/>
    <property type="project" value="UniProtKB-UniRule"/>
</dbReference>
<dbReference type="PIRSF" id="PIRSF000777">
    <property type="entry name" value="RNA_polIII_C31"/>
    <property type="match status" value="1"/>
</dbReference>
<dbReference type="Pfam" id="PF11705">
    <property type="entry name" value="RNA_pol_3_Rpc31"/>
    <property type="match status" value="1"/>
</dbReference>
<protein>
    <recommendedName>
        <fullName evidence="4">DNA-directed RNA polymerase III subunit</fullName>
    </recommendedName>
</protein>
<dbReference type="PANTHER" id="PTHR15367">
    <property type="entry name" value="DNA-DIRECTED RNA POLYMERASE III"/>
    <property type="match status" value="1"/>
</dbReference>
<gene>
    <name evidence="6" type="ORF">FN846DRAFT_899744</name>
</gene>
<organism evidence="6 7">
    <name type="scientific">Sphaerosporella brunnea</name>
    <dbReference type="NCBI Taxonomy" id="1250544"/>
    <lineage>
        <taxon>Eukaryota</taxon>
        <taxon>Fungi</taxon>
        <taxon>Dikarya</taxon>
        <taxon>Ascomycota</taxon>
        <taxon>Pezizomycotina</taxon>
        <taxon>Pezizomycetes</taxon>
        <taxon>Pezizales</taxon>
        <taxon>Pyronemataceae</taxon>
        <taxon>Sphaerosporella</taxon>
    </lineage>
</organism>
<name>A0A5J5ESE1_9PEZI</name>
<dbReference type="GO" id="GO:0006383">
    <property type="term" value="P:transcription by RNA polymerase III"/>
    <property type="evidence" value="ECO:0007669"/>
    <property type="project" value="UniProtKB-UniRule"/>
</dbReference>
<reference evidence="6 7" key="1">
    <citation type="submission" date="2019-09" db="EMBL/GenBank/DDBJ databases">
        <title>Draft genome of the ectomycorrhizal ascomycete Sphaerosporella brunnea.</title>
        <authorList>
            <consortium name="DOE Joint Genome Institute"/>
            <person name="Benucci G.M."/>
            <person name="Marozzi G."/>
            <person name="Antonielli L."/>
            <person name="Sanchez S."/>
            <person name="Marco P."/>
            <person name="Wang X."/>
            <person name="Falini L.B."/>
            <person name="Barry K."/>
            <person name="Haridas S."/>
            <person name="Lipzen A."/>
            <person name="Labutti K."/>
            <person name="Grigoriev I.V."/>
            <person name="Murat C."/>
            <person name="Martin F."/>
            <person name="Albertini E."/>
            <person name="Donnini D."/>
            <person name="Bonito G."/>
        </authorList>
    </citation>
    <scope>NUCLEOTIDE SEQUENCE [LARGE SCALE GENOMIC DNA]</scope>
    <source>
        <strain evidence="6 7">Sb_GMNB300</strain>
    </source>
</reference>
<feature type="region of interest" description="Disordered" evidence="5">
    <location>
        <begin position="1"/>
        <end position="49"/>
    </location>
</feature>
<sequence>MSRGGFGRGRGGFSGAGRGGPFSNDDLKPDYSVTELFPPQAPPVQSALSKEERLMVARWRGQREKVHNGPMYTVMGRKRGMEDPFNDIARYSAKYRKVERRAPKLDARPYVAEFFPAELYATLGIDEKTASTKTKTLLISALDTLNPLDELADADEDAAAAAAEAGEKKDADAEDAAEEDEEEDHFSDDEDDDYNAERYFESEGEVEDYGDDGDDGGDYY</sequence>
<keyword evidence="3 4" id="KW-0539">Nucleus</keyword>
<comment type="caution">
    <text evidence="6">The sequence shown here is derived from an EMBL/GenBank/DDBJ whole genome shotgun (WGS) entry which is preliminary data.</text>
</comment>
<dbReference type="AlphaFoldDB" id="A0A5J5ESE1"/>
<feature type="compositionally biased region" description="Gly residues" evidence="5">
    <location>
        <begin position="1"/>
        <end position="20"/>
    </location>
</feature>
<dbReference type="InterPro" id="IPR024661">
    <property type="entry name" value="RNA_pol_III_Rpc31"/>
</dbReference>
<evidence type="ECO:0000313" key="6">
    <source>
        <dbReference type="EMBL" id="KAA8900568.1"/>
    </source>
</evidence>